<name>A0A660L1N6_9ACTN</name>
<sequence length="286" mass="29769">MHARTGTDDRATTCAELTRPSSWGHSRGDSIAAGRIVASRLGGGAEYEVLVVEDERFGRAVAKVVRPHLVAAGAACALLAREAAALAAISSPFVVRPLDVELEVEPPHLLVEHVEGPTLRRVLRRRGQLRPDEVVCLGATLALALAAVADSGWLHLDVKPENIVMASPACLLDFSISQRIHGAMACDPLVGTPAYMAPEQHAGAAGTLGPAADVYALAVTLTEALTGELPTGAGIRSQLLPPPFESLLGRALAPHPDVRPSAAELADALLAPLEAAGGHAERRRVG</sequence>
<comment type="caution">
    <text evidence="7">The sequence shown here is derived from an EMBL/GenBank/DDBJ whole genome shotgun (WGS) entry which is preliminary data.</text>
</comment>
<evidence type="ECO:0000256" key="5">
    <source>
        <dbReference type="SAM" id="Phobius"/>
    </source>
</evidence>
<reference evidence="7 8" key="1">
    <citation type="submission" date="2018-10" db="EMBL/GenBank/DDBJ databases">
        <title>Genomic Encyclopedia of Archaeal and Bacterial Type Strains, Phase II (KMG-II): from individual species to whole genera.</title>
        <authorList>
            <person name="Goeker M."/>
        </authorList>
    </citation>
    <scope>NUCLEOTIDE SEQUENCE [LARGE SCALE GENOMIC DNA]</scope>
    <source>
        <strain evidence="7 8">DSM 14954</strain>
    </source>
</reference>
<feature type="transmembrane region" description="Helical" evidence="5">
    <location>
        <begin position="134"/>
        <end position="156"/>
    </location>
</feature>
<evidence type="ECO:0000256" key="3">
    <source>
        <dbReference type="ARBA" id="ARBA00022777"/>
    </source>
</evidence>
<dbReference type="RefSeq" id="WP_121254859.1">
    <property type="nucleotide sequence ID" value="NZ_RBIL01000002.1"/>
</dbReference>
<keyword evidence="8" id="KW-1185">Reference proteome</keyword>
<dbReference type="Proteomes" id="UP000278962">
    <property type="component" value="Unassembled WGS sequence"/>
</dbReference>
<dbReference type="GO" id="GO:0004674">
    <property type="term" value="F:protein serine/threonine kinase activity"/>
    <property type="evidence" value="ECO:0007669"/>
    <property type="project" value="UniProtKB-KW"/>
</dbReference>
<dbReference type="Gene3D" id="3.30.200.20">
    <property type="entry name" value="Phosphorylase Kinase, domain 1"/>
    <property type="match status" value="1"/>
</dbReference>
<protein>
    <submittedName>
        <fullName evidence="7">Serine/threonine protein kinase</fullName>
    </submittedName>
</protein>
<dbReference type="SUPFAM" id="SSF56112">
    <property type="entry name" value="Protein kinase-like (PK-like)"/>
    <property type="match status" value="1"/>
</dbReference>
<evidence type="ECO:0000313" key="8">
    <source>
        <dbReference type="Proteomes" id="UP000278962"/>
    </source>
</evidence>
<keyword evidence="3 7" id="KW-0418">Kinase</keyword>
<evidence type="ECO:0000256" key="2">
    <source>
        <dbReference type="ARBA" id="ARBA00022741"/>
    </source>
</evidence>
<keyword evidence="2" id="KW-0547">Nucleotide-binding</keyword>
<evidence type="ECO:0000313" key="7">
    <source>
        <dbReference type="EMBL" id="RKQ86812.1"/>
    </source>
</evidence>
<evidence type="ECO:0000256" key="1">
    <source>
        <dbReference type="ARBA" id="ARBA00022679"/>
    </source>
</evidence>
<organism evidence="7 8">
    <name type="scientific">Solirubrobacter pauli</name>
    <dbReference type="NCBI Taxonomy" id="166793"/>
    <lineage>
        <taxon>Bacteria</taxon>
        <taxon>Bacillati</taxon>
        <taxon>Actinomycetota</taxon>
        <taxon>Thermoleophilia</taxon>
        <taxon>Solirubrobacterales</taxon>
        <taxon>Solirubrobacteraceae</taxon>
        <taxon>Solirubrobacter</taxon>
    </lineage>
</organism>
<proteinExistence type="predicted"/>
<dbReference type="InterPro" id="IPR000719">
    <property type="entry name" value="Prot_kinase_dom"/>
</dbReference>
<evidence type="ECO:0000259" key="6">
    <source>
        <dbReference type="PROSITE" id="PS50011"/>
    </source>
</evidence>
<gene>
    <name evidence="7" type="ORF">C8N24_4827</name>
</gene>
<keyword evidence="4" id="KW-0067">ATP-binding</keyword>
<feature type="domain" description="Protein kinase" evidence="6">
    <location>
        <begin position="35"/>
        <end position="270"/>
    </location>
</feature>
<keyword evidence="5" id="KW-0472">Membrane</keyword>
<keyword evidence="7" id="KW-0723">Serine/threonine-protein kinase</keyword>
<dbReference type="GO" id="GO:0005524">
    <property type="term" value="F:ATP binding"/>
    <property type="evidence" value="ECO:0007669"/>
    <property type="project" value="UniProtKB-KW"/>
</dbReference>
<accession>A0A660L1N6</accession>
<keyword evidence="5" id="KW-1133">Transmembrane helix</keyword>
<dbReference type="SMART" id="SM00220">
    <property type="entry name" value="S_TKc"/>
    <property type="match status" value="1"/>
</dbReference>
<dbReference type="EMBL" id="RBIL01000002">
    <property type="protein sequence ID" value="RKQ86812.1"/>
    <property type="molecule type" value="Genomic_DNA"/>
</dbReference>
<dbReference type="PANTHER" id="PTHR43289:SF34">
    <property type="entry name" value="SERINE_THREONINE-PROTEIN KINASE YBDM-RELATED"/>
    <property type="match status" value="1"/>
</dbReference>
<dbReference type="AlphaFoldDB" id="A0A660L1N6"/>
<dbReference type="Gene3D" id="1.10.510.10">
    <property type="entry name" value="Transferase(Phosphotransferase) domain 1"/>
    <property type="match status" value="1"/>
</dbReference>
<dbReference type="InterPro" id="IPR011009">
    <property type="entry name" value="Kinase-like_dom_sf"/>
</dbReference>
<dbReference type="OrthoDB" id="3778994at2"/>
<dbReference type="PROSITE" id="PS50011">
    <property type="entry name" value="PROTEIN_KINASE_DOM"/>
    <property type="match status" value="1"/>
</dbReference>
<evidence type="ECO:0000256" key="4">
    <source>
        <dbReference type="ARBA" id="ARBA00022840"/>
    </source>
</evidence>
<keyword evidence="1" id="KW-0808">Transferase</keyword>
<dbReference type="PANTHER" id="PTHR43289">
    <property type="entry name" value="MITOGEN-ACTIVATED PROTEIN KINASE KINASE KINASE 20-RELATED"/>
    <property type="match status" value="1"/>
</dbReference>
<dbReference type="Pfam" id="PF00069">
    <property type="entry name" value="Pkinase"/>
    <property type="match status" value="1"/>
</dbReference>
<keyword evidence="5" id="KW-0812">Transmembrane</keyword>